<proteinExistence type="predicted"/>
<evidence type="ECO:0008006" key="3">
    <source>
        <dbReference type="Google" id="ProtNLM"/>
    </source>
</evidence>
<dbReference type="Proteomes" id="UP000070498">
    <property type="component" value="Unassembled WGS sequence"/>
</dbReference>
<comment type="caution">
    <text evidence="1">The sequence shown here is derived from an EMBL/GenBank/DDBJ whole genome shotgun (WGS) entry which is preliminary data.</text>
</comment>
<name>A0A135P7I4_9HYPH</name>
<reference evidence="1 2" key="1">
    <citation type="submission" date="2015-11" db="EMBL/GenBank/DDBJ databases">
        <title>Draft genome sequence of Agrobacterium sp. R89-1.</title>
        <authorList>
            <person name="Zahradnik J."/>
            <person name="Kyslikova E."/>
            <person name="Palyzova A."/>
            <person name="Kyslik P."/>
        </authorList>
    </citation>
    <scope>NUCLEOTIDE SEQUENCE [LARGE SCALE GENOMIC DNA]</scope>
    <source>
        <strain evidence="1 2">R89-1</strain>
    </source>
</reference>
<dbReference type="AlphaFoldDB" id="A0A135P7I4"/>
<keyword evidence="2" id="KW-1185">Reference proteome</keyword>
<organism evidence="1 2">
    <name type="scientific">Agrobacterium bohemicum</name>
    <dbReference type="NCBI Taxonomy" id="2052828"/>
    <lineage>
        <taxon>Bacteria</taxon>
        <taxon>Pseudomonadati</taxon>
        <taxon>Pseudomonadota</taxon>
        <taxon>Alphaproteobacteria</taxon>
        <taxon>Hyphomicrobiales</taxon>
        <taxon>Rhizobiaceae</taxon>
        <taxon>Rhizobium/Agrobacterium group</taxon>
        <taxon>Agrobacterium</taxon>
    </lineage>
</organism>
<evidence type="ECO:0000313" key="2">
    <source>
        <dbReference type="Proteomes" id="UP000070498"/>
    </source>
</evidence>
<gene>
    <name evidence="1" type="ORF">ATO67_20145</name>
</gene>
<dbReference type="EMBL" id="LNUW01000007">
    <property type="protein sequence ID" value="KXG87318.1"/>
    <property type="molecule type" value="Genomic_DNA"/>
</dbReference>
<sequence>MSFLGRTTRCVTLTKEGSRYCRQILLLEEQAREEAKICRVVTCQRHWHIRRHLASCMSRMIFAFQDRHQDVWIDLNFTDQSIDLACDGVTSRRGLAVTFFDAGSFTGKS</sequence>
<dbReference type="STRING" id="2052828.ATO67_20145"/>
<dbReference type="OrthoDB" id="7557786at2"/>
<accession>A0A135P7I4</accession>
<protein>
    <recommendedName>
        <fullName evidence="3">HTH lysR-type domain-containing protein</fullName>
    </recommendedName>
</protein>
<evidence type="ECO:0000313" key="1">
    <source>
        <dbReference type="EMBL" id="KXG87318.1"/>
    </source>
</evidence>
<dbReference type="RefSeq" id="WP_157940907.1">
    <property type="nucleotide sequence ID" value="NZ_KQ961036.1"/>
</dbReference>